<keyword evidence="1" id="KW-0472">Membrane</keyword>
<sequence length="194" mass="19915">MATTTKDAQFYRTRKMATFIPIVGVPFMAAMFWLGDGGKGAVASGAAPVQAGINMDLPKAGNSTITSSKLAAYSAPVDSLRNRDLMNGRVDTSKAKGLAYGVGASGRPATAASDSAVQAAQKQLAAVQAAQQGSGQATVAATSSLTPEQQLELMRAQHQRELDEVRTQATLERINAQSMATASAGGAAVTVSKP</sequence>
<feature type="non-terminal residue" evidence="2">
    <location>
        <position position="194"/>
    </location>
</feature>
<organism evidence="2">
    <name type="scientific">Tanacetum cinerariifolium</name>
    <name type="common">Dalmatian daisy</name>
    <name type="synonym">Chrysanthemum cinerariifolium</name>
    <dbReference type="NCBI Taxonomy" id="118510"/>
    <lineage>
        <taxon>Eukaryota</taxon>
        <taxon>Viridiplantae</taxon>
        <taxon>Streptophyta</taxon>
        <taxon>Embryophyta</taxon>
        <taxon>Tracheophyta</taxon>
        <taxon>Spermatophyta</taxon>
        <taxon>Magnoliopsida</taxon>
        <taxon>eudicotyledons</taxon>
        <taxon>Gunneridae</taxon>
        <taxon>Pentapetalae</taxon>
        <taxon>asterids</taxon>
        <taxon>campanulids</taxon>
        <taxon>Asterales</taxon>
        <taxon>Asteraceae</taxon>
        <taxon>Asteroideae</taxon>
        <taxon>Anthemideae</taxon>
        <taxon>Anthemidinae</taxon>
        <taxon>Tanacetum</taxon>
    </lineage>
</organism>
<proteinExistence type="predicted"/>
<accession>A0A699S7Q9</accession>
<protein>
    <submittedName>
        <fullName evidence="2">Uncharacterized protein</fullName>
    </submittedName>
</protein>
<reference evidence="2" key="1">
    <citation type="journal article" date="2019" name="Sci. Rep.">
        <title>Draft genome of Tanacetum cinerariifolium, the natural source of mosquito coil.</title>
        <authorList>
            <person name="Yamashiro T."/>
            <person name="Shiraishi A."/>
            <person name="Satake H."/>
            <person name="Nakayama K."/>
        </authorList>
    </citation>
    <scope>NUCLEOTIDE SEQUENCE</scope>
</reference>
<evidence type="ECO:0000256" key="1">
    <source>
        <dbReference type="SAM" id="Phobius"/>
    </source>
</evidence>
<gene>
    <name evidence="2" type="ORF">Tci_865471</name>
</gene>
<comment type="caution">
    <text evidence="2">The sequence shown here is derived from an EMBL/GenBank/DDBJ whole genome shotgun (WGS) entry which is preliminary data.</text>
</comment>
<evidence type="ECO:0000313" key="2">
    <source>
        <dbReference type="EMBL" id="GFC93501.1"/>
    </source>
</evidence>
<keyword evidence="1" id="KW-1133">Transmembrane helix</keyword>
<dbReference type="EMBL" id="BKCJ011143718">
    <property type="protein sequence ID" value="GFC93501.1"/>
    <property type="molecule type" value="Genomic_DNA"/>
</dbReference>
<feature type="transmembrane region" description="Helical" evidence="1">
    <location>
        <begin position="16"/>
        <end position="34"/>
    </location>
</feature>
<keyword evidence="1" id="KW-0812">Transmembrane</keyword>
<name>A0A699S7Q9_TANCI</name>
<dbReference type="AlphaFoldDB" id="A0A699S7Q9"/>